<comment type="caution">
    <text evidence="6">The sequence shown here is derived from an EMBL/GenBank/DDBJ whole genome shotgun (WGS) entry which is preliminary data.</text>
</comment>
<dbReference type="Proteomes" id="UP001500393">
    <property type="component" value="Unassembled WGS sequence"/>
</dbReference>
<evidence type="ECO:0000313" key="6">
    <source>
        <dbReference type="EMBL" id="GAA1568761.1"/>
    </source>
</evidence>
<evidence type="ECO:0000256" key="3">
    <source>
        <dbReference type="ARBA" id="ARBA00022989"/>
    </source>
</evidence>
<feature type="transmembrane region" description="Helical" evidence="5">
    <location>
        <begin position="47"/>
        <end position="68"/>
    </location>
</feature>
<sequence>MNLTLWIVAGVLAFAYLMGGLGKVIVPKEKIAAFGPSARWTDDFSAGSVKAIGGLEVLGAVGLILPAALDVAPVLVPLAAVGLALIMVGAVITRARRDEFKFMAFDLVYLVLAGFVAWGRFGPESFTV</sequence>
<evidence type="ECO:0000313" key="7">
    <source>
        <dbReference type="Proteomes" id="UP001500393"/>
    </source>
</evidence>
<dbReference type="EMBL" id="BAAAOS010000018">
    <property type="protein sequence ID" value="GAA1568761.1"/>
    <property type="molecule type" value="Genomic_DNA"/>
</dbReference>
<proteinExistence type="predicted"/>
<feature type="transmembrane region" description="Helical" evidence="5">
    <location>
        <begin position="6"/>
        <end position="26"/>
    </location>
</feature>
<organism evidence="6 7">
    <name type="scientific">Kribbella sancticallisti</name>
    <dbReference type="NCBI Taxonomy" id="460087"/>
    <lineage>
        <taxon>Bacteria</taxon>
        <taxon>Bacillati</taxon>
        <taxon>Actinomycetota</taxon>
        <taxon>Actinomycetes</taxon>
        <taxon>Propionibacteriales</taxon>
        <taxon>Kribbellaceae</taxon>
        <taxon>Kribbella</taxon>
    </lineage>
</organism>
<comment type="subcellular location">
    <subcellularLocation>
        <location evidence="1">Membrane</location>
        <topology evidence="1">Multi-pass membrane protein</topology>
    </subcellularLocation>
</comment>
<keyword evidence="3 5" id="KW-1133">Transmembrane helix</keyword>
<evidence type="ECO:0000256" key="5">
    <source>
        <dbReference type="SAM" id="Phobius"/>
    </source>
</evidence>
<gene>
    <name evidence="6" type="ORF">GCM10009789_22740</name>
</gene>
<dbReference type="RefSeq" id="WP_344212708.1">
    <property type="nucleotide sequence ID" value="NZ_BAAAOS010000018.1"/>
</dbReference>
<feature type="transmembrane region" description="Helical" evidence="5">
    <location>
        <begin position="104"/>
        <end position="121"/>
    </location>
</feature>
<keyword evidence="2 5" id="KW-0812">Transmembrane</keyword>
<evidence type="ECO:0000256" key="1">
    <source>
        <dbReference type="ARBA" id="ARBA00004141"/>
    </source>
</evidence>
<accession>A0ABN2D2J0</accession>
<dbReference type="Pfam" id="PF13564">
    <property type="entry name" value="DoxX_2"/>
    <property type="match status" value="1"/>
</dbReference>
<protein>
    <submittedName>
        <fullName evidence="6">DoxX family protein</fullName>
    </submittedName>
</protein>
<keyword evidence="4 5" id="KW-0472">Membrane</keyword>
<name>A0ABN2D2J0_9ACTN</name>
<dbReference type="InterPro" id="IPR032808">
    <property type="entry name" value="DoxX"/>
</dbReference>
<reference evidence="6 7" key="1">
    <citation type="journal article" date="2019" name="Int. J. Syst. Evol. Microbiol.">
        <title>The Global Catalogue of Microorganisms (GCM) 10K type strain sequencing project: providing services to taxonomists for standard genome sequencing and annotation.</title>
        <authorList>
            <consortium name="The Broad Institute Genomics Platform"/>
            <consortium name="The Broad Institute Genome Sequencing Center for Infectious Disease"/>
            <person name="Wu L."/>
            <person name="Ma J."/>
        </authorList>
    </citation>
    <scope>NUCLEOTIDE SEQUENCE [LARGE SCALE GENOMIC DNA]</scope>
    <source>
        <strain evidence="6 7">JCM 14969</strain>
    </source>
</reference>
<evidence type="ECO:0000256" key="2">
    <source>
        <dbReference type="ARBA" id="ARBA00022692"/>
    </source>
</evidence>
<feature type="transmembrane region" description="Helical" evidence="5">
    <location>
        <begin position="74"/>
        <end position="92"/>
    </location>
</feature>
<keyword evidence="7" id="KW-1185">Reference proteome</keyword>
<evidence type="ECO:0000256" key="4">
    <source>
        <dbReference type="ARBA" id="ARBA00023136"/>
    </source>
</evidence>